<accession>J9H0V6</accession>
<feature type="domain" description="CBS" evidence="3">
    <location>
        <begin position="75"/>
        <end position="135"/>
    </location>
</feature>
<protein>
    <submittedName>
        <fullName evidence="4">Hemolysin</fullName>
    </submittedName>
</protein>
<name>J9H0V6_9ZZZZ</name>
<sequence>MFEIILLVLLGLLLLVGVALLVLRFHQYRANNRVTEEEVISVIQEGARSGEVQEVEQDIMERVLVMGDLKIDSLMTHRSDLVTLDVNMGVGQVENVIRKSPFAAYPLVDGSLDEIRGIVTLKDLVLRLGKPAFNLMRIARQPVYFPENMTVYKALEQLKVGRMNRALVCDEFGSVQGIISLKDILEGLVGAIEMPTETPDIVERSDGRSWVVSGQCAFYDFLSYFDMGDRYTSDFATVGGLILEQMERIPEEGDNMAWGGFTFRILKMDENRIDKILVKRL</sequence>
<evidence type="ECO:0000256" key="1">
    <source>
        <dbReference type="ARBA" id="ARBA00022737"/>
    </source>
</evidence>
<feature type="domain" description="CBS" evidence="3">
    <location>
        <begin position="138"/>
        <end position="194"/>
    </location>
</feature>
<dbReference type="PANTHER" id="PTHR22777:SF17">
    <property type="entry name" value="UPF0053 PROTEIN SLL0260"/>
    <property type="match status" value="1"/>
</dbReference>
<dbReference type="SUPFAM" id="SSF54631">
    <property type="entry name" value="CBS-domain pair"/>
    <property type="match status" value="1"/>
</dbReference>
<evidence type="ECO:0000313" key="4">
    <source>
        <dbReference type="EMBL" id="EJX09323.1"/>
    </source>
</evidence>
<dbReference type="InterPro" id="IPR005170">
    <property type="entry name" value="Transptr-assoc_dom"/>
</dbReference>
<comment type="caution">
    <text evidence="4">The sequence shown here is derived from an EMBL/GenBank/DDBJ whole genome shotgun (WGS) entry which is preliminary data.</text>
</comment>
<reference evidence="4" key="1">
    <citation type="journal article" date="2012" name="PLoS ONE">
        <title>Gene sets for utilization of primary and secondary nutrition supplies in the distal gut of endangered iberian lynx.</title>
        <authorList>
            <person name="Alcaide M."/>
            <person name="Messina E."/>
            <person name="Richter M."/>
            <person name="Bargiela R."/>
            <person name="Peplies J."/>
            <person name="Huws S.A."/>
            <person name="Newbold C.J."/>
            <person name="Golyshin P.N."/>
            <person name="Simon M.A."/>
            <person name="Lopez G."/>
            <person name="Yakimov M.M."/>
            <person name="Ferrer M."/>
        </authorList>
    </citation>
    <scope>NUCLEOTIDE SEQUENCE</scope>
</reference>
<dbReference type="PANTHER" id="PTHR22777">
    <property type="entry name" value="HEMOLYSIN-RELATED"/>
    <property type="match status" value="1"/>
</dbReference>
<dbReference type="EMBL" id="AMCI01000418">
    <property type="protein sequence ID" value="EJX09323.1"/>
    <property type="molecule type" value="Genomic_DNA"/>
</dbReference>
<dbReference type="CDD" id="cd04590">
    <property type="entry name" value="CBS_pair_CorC_HlyC_assoc"/>
    <property type="match status" value="1"/>
</dbReference>
<dbReference type="PROSITE" id="PS51371">
    <property type="entry name" value="CBS"/>
    <property type="match status" value="2"/>
</dbReference>
<keyword evidence="1" id="KW-0677">Repeat</keyword>
<dbReference type="InterPro" id="IPR000644">
    <property type="entry name" value="CBS_dom"/>
</dbReference>
<dbReference type="InterPro" id="IPR036318">
    <property type="entry name" value="FAD-bd_PCMH-like_sf"/>
</dbReference>
<organism evidence="4">
    <name type="scientific">gut metagenome</name>
    <dbReference type="NCBI Taxonomy" id="749906"/>
    <lineage>
        <taxon>unclassified sequences</taxon>
        <taxon>metagenomes</taxon>
        <taxon>organismal metagenomes</taxon>
    </lineage>
</organism>
<dbReference type="GO" id="GO:0050660">
    <property type="term" value="F:flavin adenine dinucleotide binding"/>
    <property type="evidence" value="ECO:0007669"/>
    <property type="project" value="InterPro"/>
</dbReference>
<dbReference type="InterPro" id="IPR044751">
    <property type="entry name" value="Ion_transp-like_CBS"/>
</dbReference>
<keyword evidence="2" id="KW-0129">CBS domain</keyword>
<dbReference type="SMART" id="SM01091">
    <property type="entry name" value="CorC_HlyC"/>
    <property type="match status" value="1"/>
</dbReference>
<dbReference type="Gene3D" id="3.10.580.10">
    <property type="entry name" value="CBS-domain"/>
    <property type="match status" value="1"/>
</dbReference>
<dbReference type="Pfam" id="PF03471">
    <property type="entry name" value="CorC_HlyC"/>
    <property type="match status" value="1"/>
</dbReference>
<dbReference type="SUPFAM" id="SSF56176">
    <property type="entry name" value="FAD-binding/transporter-associated domain-like"/>
    <property type="match status" value="1"/>
</dbReference>
<dbReference type="InterPro" id="IPR046342">
    <property type="entry name" value="CBS_dom_sf"/>
</dbReference>
<dbReference type="InterPro" id="IPR016169">
    <property type="entry name" value="FAD-bd_PCMH_sub2"/>
</dbReference>
<evidence type="ECO:0000259" key="3">
    <source>
        <dbReference type="PROSITE" id="PS51371"/>
    </source>
</evidence>
<dbReference type="Gene3D" id="3.30.465.10">
    <property type="match status" value="1"/>
</dbReference>
<gene>
    <name evidence="4" type="ORF">EVA_02572</name>
</gene>
<dbReference type="Pfam" id="PF00571">
    <property type="entry name" value="CBS"/>
    <property type="match status" value="2"/>
</dbReference>
<dbReference type="SMART" id="SM00116">
    <property type="entry name" value="CBS"/>
    <property type="match status" value="2"/>
</dbReference>
<evidence type="ECO:0000256" key="2">
    <source>
        <dbReference type="ARBA" id="ARBA00023122"/>
    </source>
</evidence>
<proteinExistence type="predicted"/>
<dbReference type="GO" id="GO:0005886">
    <property type="term" value="C:plasma membrane"/>
    <property type="evidence" value="ECO:0007669"/>
    <property type="project" value="TreeGrafter"/>
</dbReference>
<dbReference type="AlphaFoldDB" id="J9H0V6"/>